<keyword evidence="3 11" id="KW-0347">Helicase</keyword>
<keyword evidence="1" id="KW-0547">Nucleotide-binding</keyword>
<dbReference type="Gene3D" id="3.40.50.300">
    <property type="entry name" value="P-loop containing nucleotide triphosphate hydrolases"/>
    <property type="match status" value="2"/>
</dbReference>
<evidence type="ECO:0000259" key="8">
    <source>
        <dbReference type="PROSITE" id="PS51192"/>
    </source>
</evidence>
<accession>A0A133S730</accession>
<evidence type="ECO:0000313" key="12">
    <source>
        <dbReference type="Proteomes" id="UP000070226"/>
    </source>
</evidence>
<dbReference type="STRING" id="39777.B7L28_03035"/>
<feature type="region of interest" description="Disordered" evidence="7">
    <location>
        <begin position="372"/>
        <end position="432"/>
    </location>
</feature>
<feature type="domain" description="Helicase ATP-binding" evidence="8">
    <location>
        <begin position="33"/>
        <end position="203"/>
    </location>
</feature>
<dbReference type="CDD" id="cd00268">
    <property type="entry name" value="DEADc"/>
    <property type="match status" value="1"/>
</dbReference>
<feature type="domain" description="Helicase C-terminal" evidence="9">
    <location>
        <begin position="227"/>
        <end position="376"/>
    </location>
</feature>
<dbReference type="GO" id="GO:0016787">
    <property type="term" value="F:hydrolase activity"/>
    <property type="evidence" value="ECO:0007669"/>
    <property type="project" value="UniProtKB-KW"/>
</dbReference>
<dbReference type="Pfam" id="PF00271">
    <property type="entry name" value="Helicase_C"/>
    <property type="match status" value="1"/>
</dbReference>
<dbReference type="GO" id="GO:0005524">
    <property type="term" value="F:ATP binding"/>
    <property type="evidence" value="ECO:0007669"/>
    <property type="project" value="UniProtKB-KW"/>
</dbReference>
<dbReference type="GO" id="GO:0003676">
    <property type="term" value="F:nucleic acid binding"/>
    <property type="evidence" value="ECO:0007669"/>
    <property type="project" value="InterPro"/>
</dbReference>
<evidence type="ECO:0000259" key="10">
    <source>
        <dbReference type="PROSITE" id="PS51195"/>
    </source>
</evidence>
<dbReference type="InterPro" id="IPR044742">
    <property type="entry name" value="DEAD/DEAH_RhlB"/>
</dbReference>
<dbReference type="SUPFAM" id="SSF52540">
    <property type="entry name" value="P-loop containing nucleoside triphosphate hydrolases"/>
    <property type="match status" value="1"/>
</dbReference>
<evidence type="ECO:0000256" key="1">
    <source>
        <dbReference type="ARBA" id="ARBA00022741"/>
    </source>
</evidence>
<dbReference type="SMART" id="SM00487">
    <property type="entry name" value="DEXDc"/>
    <property type="match status" value="1"/>
</dbReference>
<dbReference type="PROSITE" id="PS51195">
    <property type="entry name" value="Q_MOTIF"/>
    <property type="match status" value="1"/>
</dbReference>
<feature type="compositionally biased region" description="Basic residues" evidence="7">
    <location>
        <begin position="402"/>
        <end position="419"/>
    </location>
</feature>
<feature type="domain" description="DEAD-box RNA helicase Q" evidence="10">
    <location>
        <begin position="2"/>
        <end position="30"/>
    </location>
</feature>
<dbReference type="PANTHER" id="PTHR47959">
    <property type="entry name" value="ATP-DEPENDENT RNA HELICASE RHLE-RELATED"/>
    <property type="match status" value="1"/>
</dbReference>
<dbReference type="Proteomes" id="UP000070226">
    <property type="component" value="Unassembled WGS sequence"/>
</dbReference>
<dbReference type="Pfam" id="PF00270">
    <property type="entry name" value="DEAD"/>
    <property type="match status" value="1"/>
</dbReference>
<reference evidence="11 12" key="1">
    <citation type="submission" date="2016-01" db="EMBL/GenBank/DDBJ databases">
        <authorList>
            <person name="Oliw E.H."/>
        </authorList>
    </citation>
    <scope>NUCLEOTIDE SEQUENCE [LARGE SCALE GENOMIC DNA]</scope>
    <source>
        <strain evidence="11 12">CMW7756B</strain>
    </source>
</reference>
<comment type="similarity">
    <text evidence="5">Belongs to the DEAD box helicase family.</text>
</comment>
<dbReference type="InterPro" id="IPR011545">
    <property type="entry name" value="DEAD/DEAH_box_helicase_dom"/>
</dbReference>
<gene>
    <name evidence="11" type="ORF">HMPREF3233_00253</name>
</gene>
<dbReference type="InterPro" id="IPR027417">
    <property type="entry name" value="P-loop_NTPase"/>
</dbReference>
<dbReference type="InterPro" id="IPR014014">
    <property type="entry name" value="RNA_helicase_DEAD_Q_motif"/>
</dbReference>
<dbReference type="CDD" id="cd18787">
    <property type="entry name" value="SF2_C_DEAD"/>
    <property type="match status" value="1"/>
</dbReference>
<keyword evidence="4" id="KW-0067">ATP-binding</keyword>
<dbReference type="EMBL" id="LRQT01000004">
    <property type="protein sequence ID" value="KXA65483.1"/>
    <property type="molecule type" value="Genomic_DNA"/>
</dbReference>
<evidence type="ECO:0000256" key="3">
    <source>
        <dbReference type="ARBA" id="ARBA00022806"/>
    </source>
</evidence>
<evidence type="ECO:0000256" key="4">
    <source>
        <dbReference type="ARBA" id="ARBA00022840"/>
    </source>
</evidence>
<evidence type="ECO:0000256" key="2">
    <source>
        <dbReference type="ARBA" id="ARBA00022801"/>
    </source>
</evidence>
<dbReference type="AlphaFoldDB" id="A0A133S730"/>
<dbReference type="InterPro" id="IPR050079">
    <property type="entry name" value="DEAD_box_RNA_helicase"/>
</dbReference>
<dbReference type="RefSeq" id="WP_060807127.1">
    <property type="nucleotide sequence ID" value="NZ_JAJCNH010000006.1"/>
</dbReference>
<sequence>MKSFKSLGVCDELISTLQKQGIKEPTPIQEQSIPIVFKGNDIIAKAQTGTGKTLAFLLPILQRIHTDVHQEQVLIIAPTRELIKQISDEAKVLGAVLDVDILPLIGGKTIESQLQQLGRRPHVILGTPGRLLDHAKRGSLHLDSIRRVVLDEADQMLHMGFLPDIENLIGQTDANRQLLLFSATIPDKIRNLAKAYMTKPVSATAEGKHITLDSIDQRVYMMNPEDKTPRLIKMIQEDNPYLAIVFCNKREGAIRLSYELTAAGLNIAEMHGDLTQGRRTQILRDFAKAKTQILVATDIAARGIDIEGITHVYNYDVPHDVDYYIHRIGRTGRAGNSGIAVTFATPADESWLRRIERAIQATLTKYTKDGQIKTKGNASTAPKRKKATSKPKITSSYQSTKAKAHKARGHKGSNTRQRRTSTSQTGRRGNRR</sequence>
<evidence type="ECO:0000256" key="7">
    <source>
        <dbReference type="SAM" id="MobiDB-lite"/>
    </source>
</evidence>
<organism evidence="11">
    <name type="scientific">Veillonella atypica</name>
    <dbReference type="NCBI Taxonomy" id="39777"/>
    <lineage>
        <taxon>Bacteria</taxon>
        <taxon>Bacillati</taxon>
        <taxon>Bacillota</taxon>
        <taxon>Negativicutes</taxon>
        <taxon>Veillonellales</taxon>
        <taxon>Veillonellaceae</taxon>
        <taxon>Veillonella</taxon>
    </lineage>
</organism>
<dbReference type="PATRIC" id="fig|39777.7.peg.245"/>
<evidence type="ECO:0000313" key="11">
    <source>
        <dbReference type="EMBL" id="KXA65483.1"/>
    </source>
</evidence>
<name>A0A133S730_9FIRM</name>
<proteinExistence type="inferred from homology"/>
<dbReference type="GO" id="GO:0003724">
    <property type="term" value="F:RNA helicase activity"/>
    <property type="evidence" value="ECO:0007669"/>
    <property type="project" value="InterPro"/>
</dbReference>
<evidence type="ECO:0000259" key="9">
    <source>
        <dbReference type="PROSITE" id="PS51194"/>
    </source>
</evidence>
<dbReference type="SMART" id="SM00490">
    <property type="entry name" value="HELICc"/>
    <property type="match status" value="1"/>
</dbReference>
<protein>
    <submittedName>
        <fullName evidence="11">Putative DEAD-box ATP-dependent RNA helicase CshA</fullName>
    </submittedName>
</protein>
<dbReference type="GO" id="GO:0005829">
    <property type="term" value="C:cytosol"/>
    <property type="evidence" value="ECO:0007669"/>
    <property type="project" value="TreeGrafter"/>
</dbReference>
<dbReference type="PROSITE" id="PS51192">
    <property type="entry name" value="HELICASE_ATP_BIND_1"/>
    <property type="match status" value="1"/>
</dbReference>
<feature type="compositionally biased region" description="Polar residues" evidence="7">
    <location>
        <begin position="391"/>
        <end position="400"/>
    </location>
</feature>
<keyword evidence="2" id="KW-0378">Hydrolase</keyword>
<evidence type="ECO:0000256" key="6">
    <source>
        <dbReference type="PROSITE-ProRule" id="PRU00552"/>
    </source>
</evidence>
<feature type="compositionally biased region" description="Low complexity" evidence="7">
    <location>
        <begin position="420"/>
        <end position="432"/>
    </location>
</feature>
<dbReference type="PROSITE" id="PS51194">
    <property type="entry name" value="HELICASE_CTER"/>
    <property type="match status" value="1"/>
</dbReference>
<dbReference type="InterPro" id="IPR014001">
    <property type="entry name" value="Helicase_ATP-bd"/>
</dbReference>
<dbReference type="PANTHER" id="PTHR47959:SF1">
    <property type="entry name" value="ATP-DEPENDENT RNA HELICASE DBPA"/>
    <property type="match status" value="1"/>
</dbReference>
<feature type="short sequence motif" description="Q motif" evidence="6">
    <location>
        <begin position="2"/>
        <end position="30"/>
    </location>
</feature>
<comment type="caution">
    <text evidence="11">The sequence shown here is derived from an EMBL/GenBank/DDBJ whole genome shotgun (WGS) entry which is preliminary data.</text>
</comment>
<dbReference type="InterPro" id="IPR001650">
    <property type="entry name" value="Helicase_C-like"/>
</dbReference>
<evidence type="ECO:0000256" key="5">
    <source>
        <dbReference type="ARBA" id="ARBA00038437"/>
    </source>
</evidence>